<evidence type="ECO:0000259" key="6">
    <source>
        <dbReference type="Pfam" id="PF17766"/>
    </source>
</evidence>
<gene>
    <name evidence="7" type="ORF">CB5_LOCUS27770</name>
</gene>
<comment type="caution">
    <text evidence="3">Lacks conserved residue(s) required for the propagation of feature annotation.</text>
</comment>
<dbReference type="InterPro" id="IPR036852">
    <property type="entry name" value="Peptidase_S8/S53_dom_sf"/>
</dbReference>
<dbReference type="Gene3D" id="3.50.30.30">
    <property type="match status" value="1"/>
</dbReference>
<evidence type="ECO:0000313" key="7">
    <source>
        <dbReference type="EMBL" id="CAD1844559.1"/>
    </source>
</evidence>
<dbReference type="Pfam" id="PF00082">
    <property type="entry name" value="Peptidase_S8"/>
    <property type="match status" value="1"/>
</dbReference>
<evidence type="ECO:0000256" key="1">
    <source>
        <dbReference type="ARBA" id="ARBA00011073"/>
    </source>
</evidence>
<reference evidence="7" key="1">
    <citation type="submission" date="2020-07" db="EMBL/GenBank/DDBJ databases">
        <authorList>
            <person name="Lin J."/>
        </authorList>
    </citation>
    <scope>NUCLEOTIDE SEQUENCE</scope>
</reference>
<dbReference type="Gene3D" id="3.40.50.200">
    <property type="entry name" value="Peptidase S8/S53 domain"/>
    <property type="match status" value="1"/>
</dbReference>
<evidence type="ECO:0000256" key="3">
    <source>
        <dbReference type="PROSITE-ProRule" id="PRU01240"/>
    </source>
</evidence>
<organism evidence="7">
    <name type="scientific">Ananas comosus var. bracteatus</name>
    <name type="common">red pineapple</name>
    <dbReference type="NCBI Taxonomy" id="296719"/>
    <lineage>
        <taxon>Eukaryota</taxon>
        <taxon>Viridiplantae</taxon>
        <taxon>Streptophyta</taxon>
        <taxon>Embryophyta</taxon>
        <taxon>Tracheophyta</taxon>
        <taxon>Spermatophyta</taxon>
        <taxon>Magnoliopsida</taxon>
        <taxon>Liliopsida</taxon>
        <taxon>Poales</taxon>
        <taxon>Bromeliaceae</taxon>
        <taxon>Bromelioideae</taxon>
        <taxon>Ananas</taxon>
    </lineage>
</organism>
<dbReference type="PANTHER" id="PTHR10795">
    <property type="entry name" value="PROPROTEIN CONVERTASE SUBTILISIN/KEXIN"/>
    <property type="match status" value="1"/>
</dbReference>
<name>A0A6V7QN39_ANACO</name>
<accession>A0A6V7QN39</accession>
<dbReference type="EMBL" id="LR862137">
    <property type="protein sequence ID" value="CAD1844559.1"/>
    <property type="molecule type" value="Genomic_DNA"/>
</dbReference>
<dbReference type="InterPro" id="IPR000209">
    <property type="entry name" value="Peptidase_S8/S53_dom"/>
</dbReference>
<dbReference type="PROSITE" id="PS51892">
    <property type="entry name" value="SUBTILASE"/>
    <property type="match status" value="1"/>
</dbReference>
<proteinExistence type="inferred from homology"/>
<dbReference type="InterPro" id="IPR041469">
    <property type="entry name" value="Subtilisin-like_FN3"/>
</dbReference>
<dbReference type="CDD" id="cd02120">
    <property type="entry name" value="PA_subtilisin_like"/>
    <property type="match status" value="1"/>
</dbReference>
<sequence>MVVCDRAGPRIEIGAAVKEAGGAALVILNKETDGCTTLAEAHYLPASDVSYINGSKILSYMNSTHKPLGTISFQGTSLGTSPAPVVTFFSSRGPNRESPGILKPDIIGPGLNVLAAWPFEVGPSVTNVTAMTFNIISGTSMSTPHLSGIAALIKGAHPDWSPAAIKSAIMTTSDTTDHDGKPIMDETLQAASFFAMGAGHVNPSKAAKPGLVYDLRADDYVSYLCGLGYTDQEVEIITHRKIHCATIKNISEAELNYPSIAVSLELGHLTVNRMLTNVEEGRSTYAVAIDMPKDISVSVSPKTLEFSKLKEKKSFTVSLSWNPKTTTHTEGAFRLPTPCKLGGPISPSLPPHWVPGLLEAGGSSCGRCEPISPPPWAAFWTSRHPPPLRATPRTLRLPSPLRVASWTCSHPPPRLPPAACLLDLQSPTAPPSTGGLPPTGGPPSTGGPDSGLAPDRLYLGHPLELLPPSALPPTRGPDLGGPDSAFDPDDHRSVHLRDLLPPTAPLTICGSDSGPASMDHCSDPVPSRAPACLRSPSLPPLTSPSTTLMGHSGWTWLP</sequence>
<dbReference type="InterPro" id="IPR045051">
    <property type="entry name" value="SBT"/>
</dbReference>
<protein>
    <recommendedName>
        <fullName evidence="8">Subtilisin-like protease SBT1.2</fullName>
    </recommendedName>
</protein>
<keyword evidence="2" id="KW-0732">Signal</keyword>
<feature type="domain" description="Peptidase S8/S53" evidence="5">
    <location>
        <begin position="82"/>
        <end position="178"/>
    </location>
</feature>
<dbReference type="Pfam" id="PF17766">
    <property type="entry name" value="fn3_6"/>
    <property type="match status" value="1"/>
</dbReference>
<feature type="compositionally biased region" description="Low complexity" evidence="4">
    <location>
        <begin position="417"/>
        <end position="436"/>
    </location>
</feature>
<evidence type="ECO:0000259" key="5">
    <source>
        <dbReference type="Pfam" id="PF00082"/>
    </source>
</evidence>
<evidence type="ECO:0000256" key="4">
    <source>
        <dbReference type="SAM" id="MobiDB-lite"/>
    </source>
</evidence>
<evidence type="ECO:0000256" key="2">
    <source>
        <dbReference type="ARBA" id="ARBA00022729"/>
    </source>
</evidence>
<dbReference type="Gene3D" id="2.60.40.2310">
    <property type="match status" value="1"/>
</dbReference>
<dbReference type="SUPFAM" id="SSF52743">
    <property type="entry name" value="Subtilisin-like"/>
    <property type="match status" value="1"/>
</dbReference>
<comment type="similarity">
    <text evidence="1 3">Belongs to the peptidase S8 family.</text>
</comment>
<feature type="region of interest" description="Disordered" evidence="4">
    <location>
        <begin position="417"/>
        <end position="492"/>
    </location>
</feature>
<dbReference type="AlphaFoldDB" id="A0A6V7QN39"/>
<dbReference type="GO" id="GO:0006508">
    <property type="term" value="P:proteolysis"/>
    <property type="evidence" value="ECO:0007669"/>
    <property type="project" value="InterPro"/>
</dbReference>
<dbReference type="GO" id="GO:0004252">
    <property type="term" value="F:serine-type endopeptidase activity"/>
    <property type="evidence" value="ECO:0007669"/>
    <property type="project" value="InterPro"/>
</dbReference>
<evidence type="ECO:0008006" key="8">
    <source>
        <dbReference type="Google" id="ProtNLM"/>
    </source>
</evidence>
<feature type="domain" description="Subtilisin-like protease fibronectin type-III" evidence="6">
    <location>
        <begin position="254"/>
        <end position="332"/>
    </location>
</feature>